<dbReference type="GO" id="GO:0015833">
    <property type="term" value="P:peptide transport"/>
    <property type="evidence" value="ECO:0007669"/>
    <property type="project" value="TreeGrafter"/>
</dbReference>
<feature type="region of interest" description="Disordered" evidence="4">
    <location>
        <begin position="26"/>
        <end position="45"/>
    </location>
</feature>
<evidence type="ECO:0000256" key="2">
    <source>
        <dbReference type="ARBA" id="ARBA00022448"/>
    </source>
</evidence>
<feature type="domain" description="Solute-binding protein family 5" evidence="6">
    <location>
        <begin position="87"/>
        <end position="450"/>
    </location>
</feature>
<dbReference type="InterPro" id="IPR030678">
    <property type="entry name" value="Peptide/Ni-bd"/>
</dbReference>
<sequence>MKRISTKFFFIMLALVVGFVAACSNDSTNEGSNTDNESTPTIGGGNLNIGVVSDPVSLDPHGANETVANTINATIYDRLVYMDQNSEIQPGLAESLEQIEDTVWEAKIREGVTFHDGTELNAEAVKLSLDRVRDPEVAAPVAFLFGMVTDVRVVDEFTVHIETEFPFAPLPAHLAHTAGSIISPQLIEQSYEDLANGENPFAAANEQPSGTGYFKFESQQPGNSVSLSKNEDYWHEEQAKVDTVTFKVIPESLTRIAELETGEIDINFTVSPSDVSRVESNPDTIVEQVNSTRMVYLGFNTEVEPLNDVNVRRALHMAVDKNALVEGILDGVGIPADTPIAPGVYGYSEGVDTIEYDIEQAKELLAEAGYPDGFDVTLLTDDERERQDLAVALQSQLAEIGVNVNIDTYEFGTYIERAGLGQMEIFLGSWGTVTIDADYGLYAVFHSKNIGPPGNRSRIVNEDLDELLDAARQEIDPETRIDLYAQVQNKLAEESPYAYLYFPDNISAVRSDVEGFWQYPSGYFFLRDVTLNR</sequence>
<dbReference type="SUPFAM" id="SSF53850">
    <property type="entry name" value="Periplasmic binding protein-like II"/>
    <property type="match status" value="1"/>
</dbReference>
<dbReference type="Pfam" id="PF00496">
    <property type="entry name" value="SBP_bac_5"/>
    <property type="match status" value="1"/>
</dbReference>
<dbReference type="InterPro" id="IPR039424">
    <property type="entry name" value="SBP_5"/>
</dbReference>
<gene>
    <name evidence="7" type="ORF">MF646_20120</name>
</gene>
<dbReference type="PROSITE" id="PS51257">
    <property type="entry name" value="PROKAR_LIPOPROTEIN"/>
    <property type="match status" value="1"/>
</dbReference>
<feature type="chain" id="PRO_5040880244" evidence="5">
    <location>
        <begin position="23"/>
        <end position="533"/>
    </location>
</feature>
<evidence type="ECO:0000313" key="7">
    <source>
        <dbReference type="EMBL" id="MCL7749430.1"/>
    </source>
</evidence>
<keyword evidence="2" id="KW-0813">Transport</keyword>
<dbReference type="GO" id="GO:0042597">
    <property type="term" value="C:periplasmic space"/>
    <property type="evidence" value="ECO:0007669"/>
    <property type="project" value="UniProtKB-ARBA"/>
</dbReference>
<dbReference type="Gene3D" id="3.90.76.10">
    <property type="entry name" value="Dipeptide-binding Protein, Domain 1"/>
    <property type="match status" value="1"/>
</dbReference>
<organism evidence="7 8">
    <name type="scientific">Halalkalibacter alkaliphilus</name>
    <dbReference type="NCBI Taxonomy" id="2917993"/>
    <lineage>
        <taxon>Bacteria</taxon>
        <taxon>Bacillati</taxon>
        <taxon>Bacillota</taxon>
        <taxon>Bacilli</taxon>
        <taxon>Bacillales</taxon>
        <taxon>Bacillaceae</taxon>
        <taxon>Halalkalibacter</taxon>
    </lineage>
</organism>
<dbReference type="PANTHER" id="PTHR30290">
    <property type="entry name" value="PERIPLASMIC BINDING COMPONENT OF ABC TRANSPORTER"/>
    <property type="match status" value="1"/>
</dbReference>
<evidence type="ECO:0000259" key="6">
    <source>
        <dbReference type="Pfam" id="PF00496"/>
    </source>
</evidence>
<dbReference type="PIRSF" id="PIRSF002741">
    <property type="entry name" value="MppA"/>
    <property type="match status" value="1"/>
</dbReference>
<name>A0A9X2CW65_9BACI</name>
<proteinExistence type="inferred from homology"/>
<keyword evidence="8" id="KW-1185">Reference proteome</keyword>
<comment type="similarity">
    <text evidence="1">Belongs to the bacterial solute-binding protein 5 family.</text>
</comment>
<reference evidence="7" key="1">
    <citation type="submission" date="2022-02" db="EMBL/GenBank/DDBJ databases">
        <title>Halalkalibacter sp. nov. isolated from Lonar Lake, India.</title>
        <authorList>
            <person name="Joshi A."/>
            <person name="Thite S."/>
            <person name="Lodha T."/>
        </authorList>
    </citation>
    <scope>NUCLEOTIDE SEQUENCE</scope>
    <source>
        <strain evidence="7">MEB205</strain>
    </source>
</reference>
<evidence type="ECO:0000256" key="3">
    <source>
        <dbReference type="ARBA" id="ARBA00022729"/>
    </source>
</evidence>
<comment type="caution">
    <text evidence="7">The sequence shown here is derived from an EMBL/GenBank/DDBJ whole genome shotgun (WGS) entry which is preliminary data.</text>
</comment>
<dbReference type="Gene3D" id="3.40.190.10">
    <property type="entry name" value="Periplasmic binding protein-like II"/>
    <property type="match status" value="1"/>
</dbReference>
<dbReference type="PANTHER" id="PTHR30290:SF9">
    <property type="entry name" value="OLIGOPEPTIDE-BINDING PROTEIN APPA"/>
    <property type="match status" value="1"/>
</dbReference>
<evidence type="ECO:0000256" key="1">
    <source>
        <dbReference type="ARBA" id="ARBA00005695"/>
    </source>
</evidence>
<dbReference type="Proteomes" id="UP001139150">
    <property type="component" value="Unassembled WGS sequence"/>
</dbReference>
<evidence type="ECO:0000256" key="4">
    <source>
        <dbReference type="SAM" id="MobiDB-lite"/>
    </source>
</evidence>
<dbReference type="Gene3D" id="3.10.105.10">
    <property type="entry name" value="Dipeptide-binding Protein, Domain 3"/>
    <property type="match status" value="1"/>
</dbReference>
<dbReference type="AlphaFoldDB" id="A0A9X2CW65"/>
<evidence type="ECO:0000256" key="5">
    <source>
        <dbReference type="SAM" id="SignalP"/>
    </source>
</evidence>
<feature type="signal peptide" evidence="5">
    <location>
        <begin position="1"/>
        <end position="22"/>
    </location>
</feature>
<dbReference type="InterPro" id="IPR000914">
    <property type="entry name" value="SBP_5_dom"/>
</dbReference>
<evidence type="ECO:0000313" key="8">
    <source>
        <dbReference type="Proteomes" id="UP001139150"/>
    </source>
</evidence>
<feature type="compositionally biased region" description="Polar residues" evidence="4">
    <location>
        <begin position="26"/>
        <end position="41"/>
    </location>
</feature>
<dbReference type="GO" id="GO:0043190">
    <property type="term" value="C:ATP-binding cassette (ABC) transporter complex"/>
    <property type="evidence" value="ECO:0007669"/>
    <property type="project" value="InterPro"/>
</dbReference>
<accession>A0A9X2CW65</accession>
<dbReference type="EMBL" id="JAKRYL010000029">
    <property type="protein sequence ID" value="MCL7749430.1"/>
    <property type="molecule type" value="Genomic_DNA"/>
</dbReference>
<keyword evidence="3 5" id="KW-0732">Signal</keyword>
<dbReference type="GO" id="GO:1904680">
    <property type="term" value="F:peptide transmembrane transporter activity"/>
    <property type="evidence" value="ECO:0007669"/>
    <property type="project" value="TreeGrafter"/>
</dbReference>
<dbReference type="CDD" id="cd08499">
    <property type="entry name" value="PBP2_Ylib_like"/>
    <property type="match status" value="1"/>
</dbReference>
<dbReference type="RefSeq" id="WP_250098290.1">
    <property type="nucleotide sequence ID" value="NZ_JAKRYL010000029.1"/>
</dbReference>
<protein>
    <submittedName>
        <fullName evidence="7">Glutathione ABC transporter substrate-binding protein</fullName>
    </submittedName>
</protein>